<reference evidence="2 3" key="1">
    <citation type="submission" date="2019-03" db="EMBL/GenBank/DDBJ databases">
        <title>Genomic Encyclopedia of Type Strains, Phase III (KMG-III): the genomes of soil and plant-associated and newly described type strains.</title>
        <authorList>
            <person name="Whitman W."/>
        </authorList>
    </citation>
    <scope>NUCLEOTIDE SEQUENCE [LARGE SCALE GENOMIC DNA]</scope>
    <source>
        <strain evidence="2 3">VKM Ac-2575</strain>
    </source>
</reference>
<dbReference type="Proteomes" id="UP000295151">
    <property type="component" value="Unassembled WGS sequence"/>
</dbReference>
<keyword evidence="2" id="KW-0830">Ubiquinone</keyword>
<dbReference type="OrthoDB" id="5177196at2"/>
<comment type="caution">
    <text evidence="2">The sequence shown here is derived from an EMBL/GenBank/DDBJ whole genome shotgun (WGS) entry which is preliminary data.</text>
</comment>
<evidence type="ECO:0000313" key="2">
    <source>
        <dbReference type="EMBL" id="TDU83606.1"/>
    </source>
</evidence>
<keyword evidence="2" id="KW-0808">Transferase</keyword>
<dbReference type="InterPro" id="IPR029063">
    <property type="entry name" value="SAM-dependent_MTases_sf"/>
</dbReference>
<keyword evidence="2" id="KW-0489">Methyltransferase</keyword>
<feature type="domain" description="Methyltransferase type 11" evidence="1">
    <location>
        <begin position="59"/>
        <end position="148"/>
    </location>
</feature>
<dbReference type="Gene3D" id="3.40.50.150">
    <property type="entry name" value="Vaccinia Virus protein VP39"/>
    <property type="match status" value="1"/>
</dbReference>
<dbReference type="InterPro" id="IPR013216">
    <property type="entry name" value="Methyltransf_11"/>
</dbReference>
<dbReference type="CDD" id="cd02440">
    <property type="entry name" value="AdoMet_MTases"/>
    <property type="match status" value="1"/>
</dbReference>
<dbReference type="GO" id="GO:0032259">
    <property type="term" value="P:methylation"/>
    <property type="evidence" value="ECO:0007669"/>
    <property type="project" value="UniProtKB-KW"/>
</dbReference>
<keyword evidence="3" id="KW-1185">Reference proteome</keyword>
<name>A0A4R7SY16_9ACTN</name>
<dbReference type="EMBL" id="SOCE01000002">
    <property type="protein sequence ID" value="TDU83606.1"/>
    <property type="molecule type" value="Genomic_DNA"/>
</dbReference>
<dbReference type="GO" id="GO:0008757">
    <property type="term" value="F:S-adenosylmethionine-dependent methyltransferase activity"/>
    <property type="evidence" value="ECO:0007669"/>
    <property type="project" value="InterPro"/>
</dbReference>
<dbReference type="AlphaFoldDB" id="A0A4R7SY16"/>
<dbReference type="Pfam" id="PF08241">
    <property type="entry name" value="Methyltransf_11"/>
    <property type="match status" value="1"/>
</dbReference>
<dbReference type="RefSeq" id="WP_133982970.1">
    <property type="nucleotide sequence ID" value="NZ_SOCE01000002.1"/>
</dbReference>
<dbReference type="SUPFAM" id="SSF53335">
    <property type="entry name" value="S-adenosyl-L-methionine-dependent methyltransferases"/>
    <property type="match status" value="1"/>
</dbReference>
<gene>
    <name evidence="2" type="ORF">EV138_6070</name>
</gene>
<protein>
    <submittedName>
        <fullName evidence="2">Ubiquinone/menaquinone biosynthesis C-methylase UbiE</fullName>
    </submittedName>
</protein>
<evidence type="ECO:0000313" key="3">
    <source>
        <dbReference type="Proteomes" id="UP000295151"/>
    </source>
</evidence>
<proteinExistence type="predicted"/>
<organism evidence="2 3">
    <name type="scientific">Kribbella voronezhensis</name>
    <dbReference type="NCBI Taxonomy" id="2512212"/>
    <lineage>
        <taxon>Bacteria</taxon>
        <taxon>Bacillati</taxon>
        <taxon>Actinomycetota</taxon>
        <taxon>Actinomycetes</taxon>
        <taxon>Propionibacteriales</taxon>
        <taxon>Kribbellaceae</taxon>
        <taxon>Kribbella</taxon>
    </lineage>
</organism>
<evidence type="ECO:0000259" key="1">
    <source>
        <dbReference type="Pfam" id="PF08241"/>
    </source>
</evidence>
<accession>A0A4R7SY16</accession>
<sequence>MNSEKMEAEFDVVADWTREAVEHLGDEHAIPAGCRGSASPSALAWLAEALELGPSTKLLDLGAGIGGPAAWAARRYGVRPVLVDPMEGACRAAARLFGLPAIRADGLCVPLRTASIGTAWCLGVLCTVEDKAALLAELHRVLTPGAHLGLLVLVARTPHLEPVPEGNFFPSQEELVSVLDKSGFAVEEQVDDPGDTPASWTKRSARVDELIRERHEGEEAYSQEADQQHRLGQLLSTAQVSSQLLHAVRLD</sequence>